<dbReference type="RefSeq" id="WP_330808958.1">
    <property type="nucleotide sequence ID" value="NZ_JAZBJO010000007.1"/>
</dbReference>
<sequence>MIAVLDPLLSEATSFTTYNSGIDRHGKGFAYNVHHLPDGTPNPEMVDLAVSERRAGAGVVHSAGLSLQTLRPGGIPGASVRGLP</sequence>
<name>A0ABU7PWA7_9ACTN</name>
<dbReference type="EMBL" id="JAZBJO010000007">
    <property type="protein sequence ID" value="MEE4593275.1"/>
    <property type="molecule type" value="Genomic_DNA"/>
</dbReference>
<keyword evidence="2" id="KW-1185">Reference proteome</keyword>
<evidence type="ECO:0000313" key="1">
    <source>
        <dbReference type="EMBL" id="MEE4593275.1"/>
    </source>
</evidence>
<dbReference type="Proteomes" id="UP001354709">
    <property type="component" value="Unassembled WGS sequence"/>
</dbReference>
<organism evidence="1 2">
    <name type="scientific">Streptomyces asiaticus subsp. ignotus</name>
    <dbReference type="NCBI Taxonomy" id="3098222"/>
    <lineage>
        <taxon>Bacteria</taxon>
        <taxon>Bacillati</taxon>
        <taxon>Actinomycetota</taxon>
        <taxon>Actinomycetes</taxon>
        <taxon>Kitasatosporales</taxon>
        <taxon>Streptomycetaceae</taxon>
        <taxon>Streptomyces</taxon>
        <taxon>Streptomyces violaceusniger group</taxon>
    </lineage>
</organism>
<evidence type="ECO:0000313" key="2">
    <source>
        <dbReference type="Proteomes" id="UP001354709"/>
    </source>
</evidence>
<accession>A0ABU7PWA7</accession>
<proteinExistence type="predicted"/>
<comment type="caution">
    <text evidence="1">The sequence shown here is derived from an EMBL/GenBank/DDBJ whole genome shotgun (WGS) entry which is preliminary data.</text>
</comment>
<protein>
    <submittedName>
        <fullName evidence="1">Uncharacterized protein</fullName>
    </submittedName>
</protein>
<gene>
    <name evidence="1" type="ORF">V2J94_15470</name>
</gene>
<reference evidence="1 2" key="1">
    <citation type="submission" date="2023-11" db="EMBL/GenBank/DDBJ databases">
        <title>30 novel species of actinomycetes from the DSMZ collection.</title>
        <authorList>
            <person name="Nouioui I."/>
        </authorList>
    </citation>
    <scope>NUCLEOTIDE SEQUENCE [LARGE SCALE GENOMIC DNA]</scope>
    <source>
        <strain evidence="1 2">DSM 41524</strain>
    </source>
</reference>